<organism evidence="1">
    <name type="scientific">uncultured Caudovirales phage</name>
    <dbReference type="NCBI Taxonomy" id="2100421"/>
    <lineage>
        <taxon>Viruses</taxon>
        <taxon>Duplodnaviria</taxon>
        <taxon>Heunggongvirae</taxon>
        <taxon>Uroviricota</taxon>
        <taxon>Caudoviricetes</taxon>
        <taxon>Peduoviridae</taxon>
        <taxon>Maltschvirus</taxon>
        <taxon>Maltschvirus maltsch</taxon>
    </lineage>
</organism>
<protein>
    <submittedName>
        <fullName evidence="1">Uncharacterized protein</fullName>
    </submittedName>
</protein>
<proteinExistence type="predicted"/>
<name>A0A6J5KUL1_9CAUD</name>
<evidence type="ECO:0000313" key="1">
    <source>
        <dbReference type="EMBL" id="CAB4124826.1"/>
    </source>
</evidence>
<accession>A0A6J5KUL1</accession>
<sequence length="63" mass="6915">MSPRPSIITQAHLRKVLAAVAQQPTPYTVEVAPDGTVRMTPYNLRTAQQSAKPPLASKWEDSL</sequence>
<reference evidence="1" key="1">
    <citation type="submission" date="2020-04" db="EMBL/GenBank/DDBJ databases">
        <authorList>
            <person name="Chiriac C."/>
            <person name="Salcher M."/>
            <person name="Ghai R."/>
            <person name="Kavagutti S V."/>
        </authorList>
    </citation>
    <scope>NUCLEOTIDE SEQUENCE</scope>
</reference>
<gene>
    <name evidence="1" type="ORF">UFOVP62_35</name>
</gene>
<dbReference type="EMBL" id="LR796182">
    <property type="protein sequence ID" value="CAB4124826.1"/>
    <property type="molecule type" value="Genomic_DNA"/>
</dbReference>